<evidence type="ECO:0000256" key="4">
    <source>
        <dbReference type="ARBA" id="ARBA00022475"/>
    </source>
</evidence>
<dbReference type="PANTHER" id="PTHR30046">
    <property type="entry name" value="FLAGELLAR M-RING PROTEIN"/>
    <property type="match status" value="1"/>
</dbReference>
<keyword evidence="14" id="KW-0966">Cell projection</keyword>
<comment type="similarity">
    <text evidence="3 9">Belongs to the FliF family.</text>
</comment>
<keyword evidence="5 11" id="KW-0812">Transmembrane</keyword>
<dbReference type="PIRSF" id="PIRSF004862">
    <property type="entry name" value="FliF"/>
    <property type="match status" value="1"/>
</dbReference>
<protein>
    <recommendedName>
        <fullName evidence="9">Flagellar M-ring protein</fullName>
    </recommendedName>
</protein>
<dbReference type="InterPro" id="IPR000067">
    <property type="entry name" value="FlgMring_FliF"/>
</dbReference>
<keyword evidence="6 11" id="KW-1133">Transmembrane helix</keyword>
<dbReference type="Pfam" id="PF01514">
    <property type="entry name" value="YscJ_FliF"/>
    <property type="match status" value="1"/>
</dbReference>
<dbReference type="Gene3D" id="3.30.300.30">
    <property type="match status" value="1"/>
</dbReference>
<evidence type="ECO:0000313" key="14">
    <source>
        <dbReference type="EMBL" id="NIJ56891.1"/>
    </source>
</evidence>
<name>A0ABX0UVA6_9HYPH</name>
<feature type="compositionally biased region" description="Polar residues" evidence="10">
    <location>
        <begin position="296"/>
        <end position="313"/>
    </location>
</feature>
<comment type="function">
    <text evidence="9">The M ring may be actively involved in energy transduction.</text>
</comment>
<evidence type="ECO:0000256" key="7">
    <source>
        <dbReference type="ARBA" id="ARBA00023136"/>
    </source>
</evidence>
<keyword evidence="4" id="KW-1003">Cell membrane</keyword>
<feature type="region of interest" description="Disordered" evidence="10">
    <location>
        <begin position="218"/>
        <end position="237"/>
    </location>
</feature>
<evidence type="ECO:0000256" key="1">
    <source>
        <dbReference type="ARBA" id="ARBA00004117"/>
    </source>
</evidence>
<feature type="domain" description="Flagellar M-ring C-terminal" evidence="13">
    <location>
        <begin position="249"/>
        <end position="413"/>
    </location>
</feature>
<dbReference type="Proteomes" id="UP001429580">
    <property type="component" value="Unassembled WGS sequence"/>
</dbReference>
<dbReference type="InterPro" id="IPR006182">
    <property type="entry name" value="FliF_N_dom"/>
</dbReference>
<reference evidence="14 15" key="1">
    <citation type="submission" date="2020-03" db="EMBL/GenBank/DDBJ databases">
        <title>Genomic Encyclopedia of Type Strains, Phase IV (KMG-IV): sequencing the most valuable type-strain genomes for metagenomic binning, comparative biology and taxonomic classification.</title>
        <authorList>
            <person name="Goeker M."/>
        </authorList>
    </citation>
    <scope>NUCLEOTIDE SEQUENCE [LARGE SCALE GENOMIC DNA]</scope>
    <source>
        <strain evidence="14 15">DSM 103870</strain>
    </source>
</reference>
<dbReference type="Pfam" id="PF08345">
    <property type="entry name" value="YscJ_FliF_C"/>
    <property type="match status" value="1"/>
</dbReference>
<evidence type="ECO:0000256" key="2">
    <source>
        <dbReference type="ARBA" id="ARBA00004651"/>
    </source>
</evidence>
<dbReference type="InterPro" id="IPR045851">
    <property type="entry name" value="AMP-bd_C_sf"/>
</dbReference>
<evidence type="ECO:0000256" key="8">
    <source>
        <dbReference type="ARBA" id="ARBA00023143"/>
    </source>
</evidence>
<keyword evidence="7 11" id="KW-0472">Membrane</keyword>
<dbReference type="RefSeq" id="WP_166948731.1">
    <property type="nucleotide sequence ID" value="NZ_JAASQI010000001.1"/>
</dbReference>
<feature type="region of interest" description="Disordered" evidence="10">
    <location>
        <begin position="273"/>
        <end position="338"/>
    </location>
</feature>
<feature type="domain" description="Flagellar M-ring N-terminal" evidence="12">
    <location>
        <begin position="44"/>
        <end position="217"/>
    </location>
</feature>
<keyword evidence="14" id="KW-0969">Cilium</keyword>
<dbReference type="NCBIfam" id="TIGR00206">
    <property type="entry name" value="fliF"/>
    <property type="match status" value="1"/>
</dbReference>
<sequence>MTGREHAEKLWGNIRDLGARRLAALAIVGLTVFLAVALGAYYLSRPEMEVLYTGLSRDDVTRIGAALRDGDIPFDVSADGTSVYVSHGNTAAARMLLAGKGLPQSASSGYELFNDLGSLGLTSFMQEVTRVRALEGELARTIQTIKGVKAARVHIVLPDRGSFRREQQPASASVVIRTEPSDDTSSAQAIRNLVSSAIPGLTVERVSVLNTDGVLLAAGDSRSGVGPGQANATEKSISADLQENVRRALTPFLGLDNFEVSIAVDLNTDRTSTHETIYDPDSRVERSTRAVRESEASQNANQQTPATVQQNIPQGAPNAAPGETASTDSSRREDVTNYEISSKTVQTVREGYSVEKMSVAVLINRARIRQLIGGDPSQEAVDRQVAEIEALTRSAAGYSESRGDTIKVLAVDFPEDGRQLDPYPPLSITELLLRQMGNVINAATILVVSLLLIWFGLRPAVNAILARPEIKGDAEAVLALDDASGMGEAQQGTLQARPALAGPGEDFHLIEDLTESIQRKAQKRLEQVIALDEDRAAAVLREWLHRESAAS</sequence>
<proteinExistence type="inferred from homology"/>
<organism evidence="14 15">
    <name type="scientific">Pseudochelatococcus lubricantis</name>
    <dbReference type="NCBI Taxonomy" id="1538102"/>
    <lineage>
        <taxon>Bacteria</taxon>
        <taxon>Pseudomonadati</taxon>
        <taxon>Pseudomonadota</taxon>
        <taxon>Alphaproteobacteria</taxon>
        <taxon>Hyphomicrobiales</taxon>
        <taxon>Chelatococcaceae</taxon>
        <taxon>Pseudochelatococcus</taxon>
    </lineage>
</organism>
<evidence type="ECO:0000256" key="10">
    <source>
        <dbReference type="SAM" id="MobiDB-lite"/>
    </source>
</evidence>
<keyword evidence="15" id="KW-1185">Reference proteome</keyword>
<dbReference type="InterPro" id="IPR013556">
    <property type="entry name" value="Flag_M-ring_C"/>
</dbReference>
<gene>
    <name evidence="14" type="ORF">FHS82_000704</name>
</gene>
<evidence type="ECO:0000256" key="6">
    <source>
        <dbReference type="ARBA" id="ARBA00022989"/>
    </source>
</evidence>
<keyword evidence="14" id="KW-0282">Flagellum</keyword>
<evidence type="ECO:0000256" key="3">
    <source>
        <dbReference type="ARBA" id="ARBA00007971"/>
    </source>
</evidence>
<feature type="compositionally biased region" description="Basic and acidic residues" evidence="10">
    <location>
        <begin position="273"/>
        <end position="295"/>
    </location>
</feature>
<evidence type="ECO:0000259" key="12">
    <source>
        <dbReference type="Pfam" id="PF01514"/>
    </source>
</evidence>
<evidence type="ECO:0000259" key="13">
    <source>
        <dbReference type="Pfam" id="PF08345"/>
    </source>
</evidence>
<comment type="caution">
    <text evidence="14">The sequence shown here is derived from an EMBL/GenBank/DDBJ whole genome shotgun (WGS) entry which is preliminary data.</text>
</comment>
<dbReference type="PRINTS" id="PR01009">
    <property type="entry name" value="FLGMRINGFLIF"/>
</dbReference>
<dbReference type="InterPro" id="IPR043427">
    <property type="entry name" value="YscJ/FliF"/>
</dbReference>
<evidence type="ECO:0000256" key="9">
    <source>
        <dbReference type="PIRNR" id="PIRNR004862"/>
    </source>
</evidence>
<feature type="transmembrane region" description="Helical" evidence="11">
    <location>
        <begin position="21"/>
        <end position="43"/>
    </location>
</feature>
<accession>A0ABX0UVA6</accession>
<dbReference type="PANTHER" id="PTHR30046:SF0">
    <property type="entry name" value="FLAGELLAR M-RING PROTEIN"/>
    <property type="match status" value="1"/>
</dbReference>
<evidence type="ECO:0000256" key="5">
    <source>
        <dbReference type="ARBA" id="ARBA00022692"/>
    </source>
</evidence>
<keyword evidence="8 9" id="KW-0975">Bacterial flagellum</keyword>
<comment type="subcellular location">
    <subcellularLocation>
        <location evidence="1 9">Bacterial flagellum basal body</location>
    </subcellularLocation>
    <subcellularLocation>
        <location evidence="2">Cell membrane</location>
        <topology evidence="2">Multi-pass membrane protein</topology>
    </subcellularLocation>
</comment>
<evidence type="ECO:0000313" key="15">
    <source>
        <dbReference type="Proteomes" id="UP001429580"/>
    </source>
</evidence>
<dbReference type="EMBL" id="JAASQI010000001">
    <property type="protein sequence ID" value="NIJ56891.1"/>
    <property type="molecule type" value="Genomic_DNA"/>
</dbReference>
<feature type="transmembrane region" description="Helical" evidence="11">
    <location>
        <begin position="439"/>
        <end position="457"/>
    </location>
</feature>
<evidence type="ECO:0000256" key="11">
    <source>
        <dbReference type="SAM" id="Phobius"/>
    </source>
</evidence>